<comment type="caution">
    <text evidence="3">The sequence shown here is derived from an EMBL/GenBank/DDBJ whole genome shotgun (WGS) entry which is preliminary data.</text>
</comment>
<feature type="signal peptide" evidence="1">
    <location>
        <begin position="1"/>
        <end position="26"/>
    </location>
</feature>
<dbReference type="InterPro" id="IPR036937">
    <property type="entry name" value="Adhesion_dom_fimbrial_sf"/>
</dbReference>
<dbReference type="PATRIC" id="fig|1354255.3.peg.1329"/>
<feature type="domain" description="Fimbrial-type adhesion" evidence="2">
    <location>
        <begin position="202"/>
        <end position="340"/>
    </location>
</feature>
<dbReference type="InterPro" id="IPR000259">
    <property type="entry name" value="Adhesion_dom_fimbrial"/>
</dbReference>
<dbReference type="GO" id="GO:0007155">
    <property type="term" value="P:cell adhesion"/>
    <property type="evidence" value="ECO:0007669"/>
    <property type="project" value="InterPro"/>
</dbReference>
<evidence type="ECO:0000256" key="1">
    <source>
        <dbReference type="SAM" id="SignalP"/>
    </source>
</evidence>
<dbReference type="SUPFAM" id="SSF49401">
    <property type="entry name" value="Bacterial adhesins"/>
    <property type="match status" value="1"/>
</dbReference>
<sequence length="340" mass="36260">MKGYLHLGRCLTALLIMMIMPQTVYALTCEASNSAVSETVNIGQVIKASSSEIKANQKIWVSSVINATFTCRDTDSHPQGEMAYFWLDPKKQAGTIPSFISIGVTYNGIDYPLENGKKVELGPATICNRVAGKCVSPATPQTFNLDYQVYIKATGKAVPAGGVIKDNLNLSLFQVDGEGGLRGGDTNFNLFITGLSKINLMACVPTIAITPDKIDFGSMTSFNASPGRVEKKLGFNIAYGLQIKGTGVTCTTENLLATFSTTNQLQDKTIILPASDSGFGIILSNNVTLEPRIEMNAPQVVTVTAGNTINKAYTAGVLWLSAKPKTGNFSATATVTVTFQ</sequence>
<dbReference type="GO" id="GO:0009289">
    <property type="term" value="C:pilus"/>
    <property type="evidence" value="ECO:0007669"/>
    <property type="project" value="InterPro"/>
</dbReference>
<dbReference type="InterPro" id="IPR008966">
    <property type="entry name" value="Adhesion_dom_sf"/>
</dbReference>
<dbReference type="EMBL" id="LXEO01000015">
    <property type="protein sequence ID" value="OAT19396.1"/>
    <property type="molecule type" value="Genomic_DNA"/>
</dbReference>
<feature type="chain" id="PRO_5008593322" evidence="1">
    <location>
        <begin position="27"/>
        <end position="340"/>
    </location>
</feature>
<name>A0A1B7HUM2_9ENTR</name>
<proteinExistence type="predicted"/>
<protein>
    <submittedName>
        <fullName evidence="3">Putative exported protein</fullName>
    </submittedName>
</protein>
<keyword evidence="1" id="KW-0732">Signal</keyword>
<keyword evidence="4" id="KW-1185">Reference proteome</keyword>
<evidence type="ECO:0000259" key="2">
    <source>
        <dbReference type="Pfam" id="PF00419"/>
    </source>
</evidence>
<accession>A0A1B7HUM2</accession>
<gene>
    <name evidence="3" type="ORF">M979_1287</name>
</gene>
<evidence type="ECO:0000313" key="4">
    <source>
        <dbReference type="Proteomes" id="UP000078286"/>
    </source>
</evidence>
<dbReference type="Pfam" id="PF00419">
    <property type="entry name" value="Fimbrial"/>
    <property type="match status" value="1"/>
</dbReference>
<dbReference type="Proteomes" id="UP000078286">
    <property type="component" value="Unassembled WGS sequence"/>
</dbReference>
<organism evidence="3 4">
    <name type="scientific">Buttiauxella noackiae ATCC 51607</name>
    <dbReference type="NCBI Taxonomy" id="1354255"/>
    <lineage>
        <taxon>Bacteria</taxon>
        <taxon>Pseudomonadati</taxon>
        <taxon>Pseudomonadota</taxon>
        <taxon>Gammaproteobacteria</taxon>
        <taxon>Enterobacterales</taxon>
        <taxon>Enterobacteriaceae</taxon>
        <taxon>Buttiauxella</taxon>
    </lineage>
</organism>
<dbReference type="Gene3D" id="2.60.40.1090">
    <property type="entry name" value="Fimbrial-type adhesion domain"/>
    <property type="match status" value="1"/>
</dbReference>
<evidence type="ECO:0000313" key="3">
    <source>
        <dbReference type="EMBL" id="OAT19396.1"/>
    </source>
</evidence>
<reference evidence="3 4" key="1">
    <citation type="submission" date="2016-04" db="EMBL/GenBank/DDBJ databases">
        <title>ATOL: Assembling a taxonomically balanced genome-scale reconstruction of the evolutionary history of the Enterobacteriaceae.</title>
        <authorList>
            <person name="Plunkett G.III."/>
            <person name="Neeno-Eckwall E.C."/>
            <person name="Glasner J.D."/>
            <person name="Perna N.T."/>
        </authorList>
    </citation>
    <scope>NUCLEOTIDE SEQUENCE [LARGE SCALE GENOMIC DNA]</scope>
    <source>
        <strain evidence="3 4">ATCC 51607</strain>
    </source>
</reference>
<dbReference type="AlphaFoldDB" id="A0A1B7HUM2"/>